<dbReference type="Pfam" id="PF12698">
    <property type="entry name" value="ABC2_membrane_3"/>
    <property type="match status" value="1"/>
</dbReference>
<keyword evidence="2" id="KW-1003">Cell membrane</keyword>
<evidence type="ECO:0000313" key="9">
    <source>
        <dbReference type="Proteomes" id="UP001148125"/>
    </source>
</evidence>
<feature type="transmembrane region" description="Helical" evidence="6">
    <location>
        <begin position="184"/>
        <end position="210"/>
    </location>
</feature>
<reference evidence="8" key="1">
    <citation type="submission" date="2024-05" db="EMBL/GenBank/DDBJ databases">
        <title>Alkalihalobacillus sp. strain MEB203 novel alkaliphilic bacterium from Lonar Lake, India.</title>
        <authorList>
            <person name="Joshi A."/>
            <person name="Thite S."/>
            <person name="Mengade P."/>
        </authorList>
    </citation>
    <scope>NUCLEOTIDE SEQUENCE</scope>
    <source>
        <strain evidence="8">MEB 203</strain>
    </source>
</reference>
<feature type="transmembrane region" description="Helical" evidence="6">
    <location>
        <begin position="20"/>
        <end position="38"/>
    </location>
</feature>
<proteinExistence type="predicted"/>
<dbReference type="RefSeq" id="WP_275119563.1">
    <property type="nucleotide sequence ID" value="NZ_JAOTPO010000012.1"/>
</dbReference>
<dbReference type="EMBL" id="JAOTPO010000012">
    <property type="protein sequence ID" value="MDE5414955.1"/>
    <property type="molecule type" value="Genomic_DNA"/>
</dbReference>
<dbReference type="PANTHER" id="PTHR30294">
    <property type="entry name" value="MEMBRANE COMPONENT OF ABC TRANSPORTER YHHJ-RELATED"/>
    <property type="match status" value="1"/>
</dbReference>
<evidence type="ECO:0000256" key="3">
    <source>
        <dbReference type="ARBA" id="ARBA00022692"/>
    </source>
</evidence>
<evidence type="ECO:0000256" key="6">
    <source>
        <dbReference type="SAM" id="Phobius"/>
    </source>
</evidence>
<keyword evidence="3 6" id="KW-0812">Transmembrane</keyword>
<evidence type="ECO:0000256" key="1">
    <source>
        <dbReference type="ARBA" id="ARBA00004651"/>
    </source>
</evidence>
<dbReference type="PANTHER" id="PTHR30294:SF29">
    <property type="entry name" value="MULTIDRUG ABC TRANSPORTER PERMEASE YBHS-RELATED"/>
    <property type="match status" value="1"/>
</dbReference>
<feature type="transmembrane region" description="Helical" evidence="6">
    <location>
        <begin position="372"/>
        <end position="394"/>
    </location>
</feature>
<feature type="transmembrane region" description="Helical" evidence="6">
    <location>
        <begin position="343"/>
        <end position="360"/>
    </location>
</feature>
<keyword evidence="4 6" id="KW-1133">Transmembrane helix</keyword>
<feature type="transmembrane region" description="Helical" evidence="6">
    <location>
        <begin position="277"/>
        <end position="297"/>
    </location>
</feature>
<sequence>MNKFFIVLAHTYLSKLKSKSFLISTAITLLFIFGFMNFDRIITMFDQDQKESSVVLVLDETGQLFEPLKHTVSQINPTVELKDFGGSYSEAETLVIDQEVEGMIELSLGDTGLPEGKYYAMTVVEQILPWQLEQALQQVKEEIVTSGLNLQPEEVASIYAPIQFERVAIAETAKTEMELNQARIFVYILLFIIYFSVLMFGNMIATEIAIEKSSRVMEILISSSSPVQQMFGKIFGIALLGLTQYVLIFLVGVLSLRQRLSTDSFDQELGELIVGQGLPLHLIGYAFLFFILGYFLYATISAMLGSLVSRIEDVNQMVSPMIFLIVAAFLIAMFGLSNPEAKIVTVTSFIPFFAPMIMFLRVGMLSLPLWEVLLGVAILIVTIVLFAWVGARVYRGGVLMYGKSSSLKDFKRALQLSKREK</sequence>
<dbReference type="InterPro" id="IPR013525">
    <property type="entry name" value="ABC2_TM"/>
</dbReference>
<keyword evidence="9" id="KW-1185">Reference proteome</keyword>
<evidence type="ECO:0000256" key="5">
    <source>
        <dbReference type="ARBA" id="ARBA00023136"/>
    </source>
</evidence>
<dbReference type="Proteomes" id="UP001148125">
    <property type="component" value="Unassembled WGS sequence"/>
</dbReference>
<evidence type="ECO:0000256" key="2">
    <source>
        <dbReference type="ARBA" id="ARBA00022475"/>
    </source>
</evidence>
<comment type="caution">
    <text evidence="8">The sequence shown here is derived from an EMBL/GenBank/DDBJ whole genome shotgun (WGS) entry which is preliminary data.</text>
</comment>
<accession>A0ABT5VHM2</accession>
<evidence type="ECO:0000259" key="7">
    <source>
        <dbReference type="Pfam" id="PF12698"/>
    </source>
</evidence>
<feature type="domain" description="ABC-2 type transporter transmembrane" evidence="7">
    <location>
        <begin position="19"/>
        <end position="391"/>
    </location>
</feature>
<evidence type="ECO:0000313" key="8">
    <source>
        <dbReference type="EMBL" id="MDE5414955.1"/>
    </source>
</evidence>
<dbReference type="InterPro" id="IPR051449">
    <property type="entry name" value="ABC-2_transporter_component"/>
</dbReference>
<protein>
    <submittedName>
        <fullName evidence="8">ABC transporter permease</fullName>
    </submittedName>
</protein>
<keyword evidence="5 6" id="KW-0472">Membrane</keyword>
<comment type="subcellular location">
    <subcellularLocation>
        <location evidence="1">Cell membrane</location>
        <topology evidence="1">Multi-pass membrane protein</topology>
    </subcellularLocation>
</comment>
<gene>
    <name evidence="8" type="ORF">N7Z68_16460</name>
</gene>
<evidence type="ECO:0000256" key="4">
    <source>
        <dbReference type="ARBA" id="ARBA00022989"/>
    </source>
</evidence>
<feature type="transmembrane region" description="Helical" evidence="6">
    <location>
        <begin position="230"/>
        <end position="256"/>
    </location>
</feature>
<organism evidence="8 9">
    <name type="scientific">Alkalihalobacterium chitinilyticum</name>
    <dbReference type="NCBI Taxonomy" id="2980103"/>
    <lineage>
        <taxon>Bacteria</taxon>
        <taxon>Bacillati</taxon>
        <taxon>Bacillota</taxon>
        <taxon>Bacilli</taxon>
        <taxon>Bacillales</taxon>
        <taxon>Bacillaceae</taxon>
        <taxon>Alkalihalobacterium</taxon>
    </lineage>
</organism>
<feature type="transmembrane region" description="Helical" evidence="6">
    <location>
        <begin position="317"/>
        <end position="336"/>
    </location>
</feature>
<name>A0ABT5VHM2_9BACI</name>